<organism evidence="2 3">
    <name type="scientific">Pyronema omphalodes (strain CBS 100304)</name>
    <name type="common">Pyronema confluens</name>
    <dbReference type="NCBI Taxonomy" id="1076935"/>
    <lineage>
        <taxon>Eukaryota</taxon>
        <taxon>Fungi</taxon>
        <taxon>Dikarya</taxon>
        <taxon>Ascomycota</taxon>
        <taxon>Pezizomycotina</taxon>
        <taxon>Pezizomycetes</taxon>
        <taxon>Pezizales</taxon>
        <taxon>Pyronemataceae</taxon>
        <taxon>Pyronema</taxon>
    </lineage>
</organism>
<proteinExistence type="predicted"/>
<keyword evidence="3" id="KW-1185">Reference proteome</keyword>
<reference evidence="2 3" key="1">
    <citation type="journal article" date="2013" name="PLoS Genet.">
        <title>The genome and development-dependent transcriptomes of Pyronema confluens: a window into fungal evolution.</title>
        <authorList>
            <person name="Traeger S."/>
            <person name="Altegoer F."/>
            <person name="Freitag M."/>
            <person name="Gabaldon T."/>
            <person name="Kempken F."/>
            <person name="Kumar A."/>
            <person name="Marcet-Houben M."/>
            <person name="Poggeler S."/>
            <person name="Stajich J.E."/>
            <person name="Nowrousian M."/>
        </authorList>
    </citation>
    <scope>NUCLEOTIDE SEQUENCE [LARGE SCALE GENOMIC DNA]</scope>
    <source>
        <strain evidence="3">CBS 100304</strain>
        <tissue evidence="2">Vegetative mycelium</tissue>
    </source>
</reference>
<dbReference type="AlphaFoldDB" id="U4LA23"/>
<dbReference type="Proteomes" id="UP000018144">
    <property type="component" value="Unassembled WGS sequence"/>
</dbReference>
<evidence type="ECO:0000313" key="3">
    <source>
        <dbReference type="Proteomes" id="UP000018144"/>
    </source>
</evidence>
<dbReference type="EMBL" id="HF936252">
    <property type="protein sequence ID" value="CCX15722.1"/>
    <property type="molecule type" value="Genomic_DNA"/>
</dbReference>
<evidence type="ECO:0000313" key="2">
    <source>
        <dbReference type="EMBL" id="CCX15722.1"/>
    </source>
</evidence>
<feature type="compositionally biased region" description="Polar residues" evidence="1">
    <location>
        <begin position="21"/>
        <end position="31"/>
    </location>
</feature>
<feature type="region of interest" description="Disordered" evidence="1">
    <location>
        <begin position="15"/>
        <end position="101"/>
    </location>
</feature>
<accession>U4LA23</accession>
<protein>
    <submittedName>
        <fullName evidence="2">Uncharacterized protein</fullName>
    </submittedName>
</protein>
<name>U4LA23_PYROM</name>
<sequence>MAPIIKTAALKPISANKPRLQFSSAEKSTAAPTKRHGKENVAARARVPKRKADEQAVAPPRLSKRKDDEKAVVLPRATKRKLDNDEQVVASPPRATKDVRTDGNKALTYPERLAQAGRSWALLEAAAANKDWHKVIKLGGSVSGMSGGGLVLGEKYKVPKSYNYIMRHKKWRY</sequence>
<dbReference type="OrthoDB" id="5491353at2759"/>
<evidence type="ECO:0000256" key="1">
    <source>
        <dbReference type="SAM" id="MobiDB-lite"/>
    </source>
</evidence>
<gene>
    <name evidence="2" type="ORF">PCON_02148</name>
</gene>